<dbReference type="Pfam" id="PF02525">
    <property type="entry name" value="Flavodoxin_2"/>
    <property type="match status" value="1"/>
</dbReference>
<name>A0A3S3RAK2_9GAMM</name>
<dbReference type="Proteomes" id="UP000287563">
    <property type="component" value="Unassembled WGS sequence"/>
</dbReference>
<accession>A0A3S3RAK2</accession>
<dbReference type="GO" id="GO:0010181">
    <property type="term" value="F:FMN binding"/>
    <property type="evidence" value="ECO:0007669"/>
    <property type="project" value="TreeGrafter"/>
</dbReference>
<dbReference type="SUPFAM" id="SSF52218">
    <property type="entry name" value="Flavoproteins"/>
    <property type="match status" value="1"/>
</dbReference>
<dbReference type="OrthoDB" id="9798454at2"/>
<dbReference type="InterPro" id="IPR003680">
    <property type="entry name" value="Flavodoxin_fold"/>
</dbReference>
<organism evidence="3 4">
    <name type="scientific">Photobacterium chitinilyticum</name>
    <dbReference type="NCBI Taxonomy" id="2485123"/>
    <lineage>
        <taxon>Bacteria</taxon>
        <taxon>Pseudomonadati</taxon>
        <taxon>Pseudomonadota</taxon>
        <taxon>Gammaproteobacteria</taxon>
        <taxon>Vibrionales</taxon>
        <taxon>Vibrionaceae</taxon>
        <taxon>Photobacterium</taxon>
    </lineage>
</organism>
<gene>
    <name evidence="3" type="ORF">EDI28_08805</name>
</gene>
<comment type="caution">
    <text evidence="3">The sequence shown here is derived from an EMBL/GenBank/DDBJ whole genome shotgun (WGS) entry which is preliminary data.</text>
</comment>
<keyword evidence="1" id="KW-0560">Oxidoreductase</keyword>
<dbReference type="RefSeq" id="WP_128783448.1">
    <property type="nucleotide sequence ID" value="NZ_JAKJSG010000086.1"/>
</dbReference>
<proteinExistence type="predicted"/>
<evidence type="ECO:0000259" key="2">
    <source>
        <dbReference type="Pfam" id="PF02525"/>
    </source>
</evidence>
<dbReference type="GO" id="GO:0003955">
    <property type="term" value="F:NAD(P)H dehydrogenase (quinone) activity"/>
    <property type="evidence" value="ECO:0007669"/>
    <property type="project" value="TreeGrafter"/>
</dbReference>
<dbReference type="InterPro" id="IPR029039">
    <property type="entry name" value="Flavoprotein-like_sf"/>
</dbReference>
<evidence type="ECO:0000313" key="3">
    <source>
        <dbReference type="EMBL" id="RWX56362.1"/>
    </source>
</evidence>
<dbReference type="AlphaFoldDB" id="A0A3S3RAK2"/>
<dbReference type="Gene3D" id="3.40.50.360">
    <property type="match status" value="1"/>
</dbReference>
<evidence type="ECO:0000313" key="4">
    <source>
        <dbReference type="Proteomes" id="UP000287563"/>
    </source>
</evidence>
<dbReference type="PANTHER" id="PTHR47307:SF1">
    <property type="entry name" value="GLUTATHIONE-REGULATED POTASSIUM-EFFLUX SYSTEM ANCILLARY PROTEIN KEFG"/>
    <property type="match status" value="1"/>
</dbReference>
<evidence type="ECO:0000256" key="1">
    <source>
        <dbReference type="ARBA" id="ARBA00023002"/>
    </source>
</evidence>
<dbReference type="PANTHER" id="PTHR47307">
    <property type="entry name" value="GLUTATHIONE-REGULATED POTASSIUM-EFFLUX SYSTEM ANCILLARY PROTEIN KEFG"/>
    <property type="match status" value="1"/>
</dbReference>
<dbReference type="InterPro" id="IPR046980">
    <property type="entry name" value="KefG/KefF"/>
</dbReference>
<sequence>MNVLVIDGHPNLQESTANAAIYKHYQQTTEWLIHNLAVYQGDIQEEQAALLRADVIVVQFPLYWSTFPAVLKKWIDDVFTYGFAFGPDGSKLKDKKLVFSITAGATADSYSENGFNFMPLSVYQQAFEHAFRAAEMDIVDTIVTFEMNANPDEGGDKEKTIELAQNHAEAVTHAVTTLIGKL</sequence>
<dbReference type="GO" id="GO:0009055">
    <property type="term" value="F:electron transfer activity"/>
    <property type="evidence" value="ECO:0007669"/>
    <property type="project" value="TreeGrafter"/>
</dbReference>
<dbReference type="EMBL" id="RJLM01000002">
    <property type="protein sequence ID" value="RWX56362.1"/>
    <property type="molecule type" value="Genomic_DNA"/>
</dbReference>
<feature type="domain" description="Flavodoxin-like fold" evidence="2">
    <location>
        <begin position="1"/>
        <end position="155"/>
    </location>
</feature>
<keyword evidence="4" id="KW-1185">Reference proteome</keyword>
<protein>
    <submittedName>
        <fullName evidence="3">Flavodoxin family protein</fullName>
    </submittedName>
</protein>
<reference evidence="3 4" key="1">
    <citation type="submission" date="2018-11" db="EMBL/GenBank/DDBJ databases">
        <title>Photobacterium sp. BEI247 sp. nov., a marine bacterium isolated from Yongle Blue Hole in the South China Sea.</title>
        <authorList>
            <person name="Wang X."/>
        </authorList>
    </citation>
    <scope>NUCLEOTIDE SEQUENCE [LARGE SCALE GENOMIC DNA]</scope>
    <source>
        <strain evidence="4">BEI247</strain>
    </source>
</reference>